<dbReference type="InterPro" id="IPR015813">
    <property type="entry name" value="Pyrv/PenolPyrv_kinase-like_dom"/>
</dbReference>
<dbReference type="InterPro" id="IPR005000">
    <property type="entry name" value="Aldolase/citrate-lyase_domain"/>
</dbReference>
<keyword evidence="6" id="KW-1185">Reference proteome</keyword>
<keyword evidence="2 5" id="KW-0456">Lyase</keyword>
<protein>
    <submittedName>
        <fullName evidence="5">Aldolase citrate lyase family protein</fullName>
    </submittedName>
</protein>
<dbReference type="Pfam" id="PF03328">
    <property type="entry name" value="HpcH_HpaI"/>
    <property type="match status" value="1"/>
</dbReference>
<evidence type="ECO:0000256" key="3">
    <source>
        <dbReference type="SAM" id="MobiDB-lite"/>
    </source>
</evidence>
<dbReference type="InterPro" id="IPR040442">
    <property type="entry name" value="Pyrv_kinase-like_dom_sf"/>
</dbReference>
<sequence>MSFTGEEYKNVAAQGMNAYAAPSLFQPHKARQAIRDAHEKKIPPLMCYYSGLSALPITRFLAPLGYDAVWIDWEHTSCNVETMTNSISQTPVPRAAMLISSPSVPGHDHAAIGYALDAGASIVVPQVDTVEQAKHVVSAAKYGTKQNGSRSAPPFRLIPFCTDTPYDPNRDIHKCVNDQAAIMIQIESAEGVRNLDAILTEVPDIDVVWFGTLDARVSMNLPANVGGPQNEPEWIEISKLFFETIDKHDKPYAGFSFFTPPYGSVEKFQEAARRMSMISMSADVFHLMMMGQDLQQGRQLAAPVWEEGRAKKNGTNGEANKNGKETNGKSS</sequence>
<dbReference type="GO" id="GO:0005737">
    <property type="term" value="C:cytoplasm"/>
    <property type="evidence" value="ECO:0007669"/>
    <property type="project" value="TreeGrafter"/>
</dbReference>
<feature type="domain" description="HpcH/HpaI aldolase/citrate lyase" evidence="4">
    <location>
        <begin position="47"/>
        <end position="228"/>
    </location>
</feature>
<dbReference type="InterPro" id="IPR050251">
    <property type="entry name" value="HpcH-HpaI_aldolase"/>
</dbReference>
<comment type="caution">
    <text evidence="5">The sequence shown here is derived from an EMBL/GenBank/DDBJ whole genome shotgun (WGS) entry which is preliminary data.</text>
</comment>
<name>A0A8H6K945_9PEZI</name>
<dbReference type="PANTHER" id="PTHR30502">
    <property type="entry name" value="2-KETO-3-DEOXY-L-RHAMNONATE ALDOLASE"/>
    <property type="match status" value="1"/>
</dbReference>
<feature type="region of interest" description="Disordered" evidence="3">
    <location>
        <begin position="305"/>
        <end position="331"/>
    </location>
</feature>
<dbReference type="Proteomes" id="UP000654918">
    <property type="component" value="Unassembled WGS sequence"/>
</dbReference>
<dbReference type="PANTHER" id="PTHR30502:SF8">
    <property type="entry name" value="SYNTHASE, PUTATIVE-RELATED"/>
    <property type="match status" value="1"/>
</dbReference>
<dbReference type="AlphaFoldDB" id="A0A8H6K945"/>
<evidence type="ECO:0000313" key="5">
    <source>
        <dbReference type="EMBL" id="KAF6826800.1"/>
    </source>
</evidence>
<feature type="compositionally biased region" description="Basic and acidic residues" evidence="3">
    <location>
        <begin position="321"/>
        <end position="331"/>
    </location>
</feature>
<keyword evidence="1" id="KW-0479">Metal-binding</keyword>
<dbReference type="EMBL" id="WIGO01000148">
    <property type="protein sequence ID" value="KAF6826800.1"/>
    <property type="molecule type" value="Genomic_DNA"/>
</dbReference>
<dbReference type="GO" id="GO:0016832">
    <property type="term" value="F:aldehyde-lyase activity"/>
    <property type="evidence" value="ECO:0007669"/>
    <property type="project" value="TreeGrafter"/>
</dbReference>
<reference evidence="5" key="1">
    <citation type="journal article" date="2020" name="Phytopathology">
        <title>Genome Sequence Resources of Colletotrichum truncatum, C. plurivorum, C. musicola, and C. sojae: Four Species Pathogenic to Soybean (Glycine max).</title>
        <authorList>
            <person name="Rogerio F."/>
            <person name="Boufleur T.R."/>
            <person name="Ciampi-Guillardi M."/>
            <person name="Sukno S.A."/>
            <person name="Thon M.R."/>
            <person name="Massola Junior N.S."/>
            <person name="Baroncelli R."/>
        </authorList>
    </citation>
    <scope>NUCLEOTIDE SEQUENCE</scope>
    <source>
        <strain evidence="5">LFN00145</strain>
    </source>
</reference>
<dbReference type="Gene3D" id="3.20.20.60">
    <property type="entry name" value="Phosphoenolpyruvate-binding domains"/>
    <property type="match status" value="1"/>
</dbReference>
<gene>
    <name evidence="5" type="ORF">CPLU01_09468</name>
</gene>
<dbReference type="SUPFAM" id="SSF51621">
    <property type="entry name" value="Phosphoenolpyruvate/pyruvate domain"/>
    <property type="match status" value="1"/>
</dbReference>
<evidence type="ECO:0000256" key="2">
    <source>
        <dbReference type="ARBA" id="ARBA00023239"/>
    </source>
</evidence>
<accession>A0A8H6K945</accession>
<proteinExistence type="predicted"/>
<dbReference type="GO" id="GO:0046872">
    <property type="term" value="F:metal ion binding"/>
    <property type="evidence" value="ECO:0007669"/>
    <property type="project" value="UniProtKB-KW"/>
</dbReference>
<evidence type="ECO:0000313" key="6">
    <source>
        <dbReference type="Proteomes" id="UP000654918"/>
    </source>
</evidence>
<evidence type="ECO:0000256" key="1">
    <source>
        <dbReference type="ARBA" id="ARBA00022723"/>
    </source>
</evidence>
<organism evidence="5 6">
    <name type="scientific">Colletotrichum plurivorum</name>
    <dbReference type="NCBI Taxonomy" id="2175906"/>
    <lineage>
        <taxon>Eukaryota</taxon>
        <taxon>Fungi</taxon>
        <taxon>Dikarya</taxon>
        <taxon>Ascomycota</taxon>
        <taxon>Pezizomycotina</taxon>
        <taxon>Sordariomycetes</taxon>
        <taxon>Hypocreomycetidae</taxon>
        <taxon>Glomerellales</taxon>
        <taxon>Glomerellaceae</taxon>
        <taxon>Colletotrichum</taxon>
        <taxon>Colletotrichum orchidearum species complex</taxon>
    </lineage>
</organism>
<evidence type="ECO:0000259" key="4">
    <source>
        <dbReference type="Pfam" id="PF03328"/>
    </source>
</evidence>